<dbReference type="InterPro" id="IPR014757">
    <property type="entry name" value="Tscrpt_reg_IclR_C"/>
</dbReference>
<dbReference type="Pfam" id="PF01614">
    <property type="entry name" value="IclR_C"/>
    <property type="match status" value="1"/>
</dbReference>
<dbReference type="PANTHER" id="PTHR30136:SF24">
    <property type="entry name" value="HTH-TYPE TRANSCRIPTIONAL REPRESSOR ALLR"/>
    <property type="match status" value="1"/>
</dbReference>
<evidence type="ECO:0000256" key="2">
    <source>
        <dbReference type="ARBA" id="ARBA00023125"/>
    </source>
</evidence>
<dbReference type="InterPro" id="IPR036390">
    <property type="entry name" value="WH_DNA-bd_sf"/>
</dbReference>
<dbReference type="SUPFAM" id="SSF55781">
    <property type="entry name" value="GAF domain-like"/>
    <property type="match status" value="1"/>
</dbReference>
<gene>
    <name evidence="5" type="ORF">GCM10009757_28360</name>
</gene>
<dbReference type="PROSITE" id="PS51078">
    <property type="entry name" value="ICLR_ED"/>
    <property type="match status" value="1"/>
</dbReference>
<comment type="caution">
    <text evidence="5">The sequence shown here is derived from an EMBL/GenBank/DDBJ whole genome shotgun (WGS) entry which is preliminary data.</text>
</comment>
<dbReference type="InterPro" id="IPR036388">
    <property type="entry name" value="WH-like_DNA-bd_sf"/>
</dbReference>
<dbReference type="Gene3D" id="1.10.10.10">
    <property type="entry name" value="Winged helix-like DNA-binding domain superfamily/Winged helix DNA-binding domain"/>
    <property type="match status" value="1"/>
</dbReference>
<dbReference type="PANTHER" id="PTHR30136">
    <property type="entry name" value="HELIX-TURN-HELIX TRANSCRIPTIONAL REGULATOR, ICLR FAMILY"/>
    <property type="match status" value="1"/>
</dbReference>
<keyword evidence="1" id="KW-0805">Transcription regulation</keyword>
<dbReference type="EMBL" id="BAAANQ010000005">
    <property type="protein sequence ID" value="GAA2053490.1"/>
    <property type="molecule type" value="Genomic_DNA"/>
</dbReference>
<keyword evidence="2" id="KW-0238">DNA-binding</keyword>
<evidence type="ECO:0000256" key="3">
    <source>
        <dbReference type="ARBA" id="ARBA00023163"/>
    </source>
</evidence>
<keyword evidence="3" id="KW-0804">Transcription</keyword>
<evidence type="ECO:0000313" key="6">
    <source>
        <dbReference type="Proteomes" id="UP001403094"/>
    </source>
</evidence>
<protein>
    <submittedName>
        <fullName evidence="5">IclR family transcriptional regulator C-terminal domain-containing protein</fullName>
    </submittedName>
</protein>
<dbReference type="Gene3D" id="3.30.450.40">
    <property type="match status" value="1"/>
</dbReference>
<sequence>MPDRLPARPNVATLGPELAQLPLQEDEVAITPGLTAPFHSVQYALRLLETIAAHSDGIPEDEIARHVDLPPGQLSHLLLMLGREGYVHRLPDGAYLPGDALILLSRGGDRDRVRRDKLREALDDLRVSLGAAVYIGLYRDGELEVPHVSESPETPPVHQWVDFRSAAHATAIGKCLLSQLDHDGRQDHFARHRAARLTSRTITDARVLLSSLERQPPTMPVLDLQEYAVGTLCAAVPLTAGATVGTLALSLPVGEAHRLRQAAETLNRKAAPALLSLAL</sequence>
<proteinExistence type="predicted"/>
<feature type="domain" description="IclR-ED" evidence="4">
    <location>
        <begin position="100"/>
        <end position="279"/>
    </location>
</feature>
<dbReference type="SUPFAM" id="SSF46785">
    <property type="entry name" value="Winged helix' DNA-binding domain"/>
    <property type="match status" value="1"/>
</dbReference>
<dbReference type="InterPro" id="IPR029016">
    <property type="entry name" value="GAF-like_dom_sf"/>
</dbReference>
<reference evidence="6" key="1">
    <citation type="journal article" date="2019" name="Int. J. Syst. Evol. Microbiol.">
        <title>The Global Catalogue of Microorganisms (GCM) 10K type strain sequencing project: providing services to taxonomists for standard genome sequencing and annotation.</title>
        <authorList>
            <consortium name="The Broad Institute Genomics Platform"/>
            <consortium name="The Broad Institute Genome Sequencing Center for Infectious Disease"/>
            <person name="Wu L."/>
            <person name="Ma J."/>
        </authorList>
    </citation>
    <scope>NUCLEOTIDE SEQUENCE [LARGE SCALE GENOMIC DNA]</scope>
    <source>
        <strain evidence="6">JCM 14549</strain>
    </source>
</reference>
<dbReference type="InterPro" id="IPR005471">
    <property type="entry name" value="Tscrpt_reg_IclR_N"/>
</dbReference>
<name>A0ABP5GRG2_9ACTN</name>
<evidence type="ECO:0000313" key="5">
    <source>
        <dbReference type="EMBL" id="GAA2053490.1"/>
    </source>
</evidence>
<keyword evidence="6" id="KW-1185">Reference proteome</keyword>
<dbReference type="Proteomes" id="UP001403094">
    <property type="component" value="Unassembled WGS sequence"/>
</dbReference>
<dbReference type="Pfam" id="PF09339">
    <property type="entry name" value="HTH_IclR"/>
    <property type="match status" value="1"/>
</dbReference>
<accession>A0ABP5GRG2</accession>
<evidence type="ECO:0000256" key="1">
    <source>
        <dbReference type="ARBA" id="ARBA00023015"/>
    </source>
</evidence>
<dbReference type="InterPro" id="IPR050707">
    <property type="entry name" value="HTH_MetabolicPath_Reg"/>
</dbReference>
<evidence type="ECO:0000259" key="4">
    <source>
        <dbReference type="PROSITE" id="PS51078"/>
    </source>
</evidence>
<organism evidence="5 6">
    <name type="scientific">Streptomyces cheonanensis</name>
    <dbReference type="NCBI Taxonomy" id="312720"/>
    <lineage>
        <taxon>Bacteria</taxon>
        <taxon>Bacillati</taxon>
        <taxon>Actinomycetota</taxon>
        <taxon>Actinomycetes</taxon>
        <taxon>Kitasatosporales</taxon>
        <taxon>Streptomycetaceae</taxon>
        <taxon>Streptomyces</taxon>
    </lineage>
</organism>